<dbReference type="EMBL" id="FONY01000093">
    <property type="protein sequence ID" value="SFF63094.1"/>
    <property type="molecule type" value="Genomic_DNA"/>
</dbReference>
<dbReference type="STRING" id="1003.SAMN04488541_10937"/>
<protein>
    <submittedName>
        <fullName evidence="1">Uncharacterized protein</fullName>
    </submittedName>
</protein>
<gene>
    <name evidence="1" type="ORF">SAMN04488541_10937</name>
</gene>
<name>A0A1I2K853_9BACT</name>
<dbReference type="OrthoDB" id="1376102at2"/>
<dbReference type="RefSeq" id="WP_143091084.1">
    <property type="nucleotide sequence ID" value="NZ_FONY01000093.1"/>
</dbReference>
<evidence type="ECO:0000313" key="1">
    <source>
        <dbReference type="EMBL" id="SFF63094.1"/>
    </source>
</evidence>
<dbReference type="Proteomes" id="UP000199513">
    <property type="component" value="Unassembled WGS sequence"/>
</dbReference>
<dbReference type="AlphaFoldDB" id="A0A1I2K853"/>
<sequence>MTTTNNGKTERQPVTAAWRNGGCSASYDSFVVGSSAVLRLNFCANNPPLRQAAKRCTLFWKTKQ</sequence>
<organism evidence="1 2">
    <name type="scientific">Thermoflexibacter ruber</name>
    <dbReference type="NCBI Taxonomy" id="1003"/>
    <lineage>
        <taxon>Bacteria</taxon>
        <taxon>Pseudomonadati</taxon>
        <taxon>Bacteroidota</taxon>
        <taxon>Cytophagia</taxon>
        <taxon>Cytophagales</taxon>
        <taxon>Thermoflexibacteraceae</taxon>
        <taxon>Thermoflexibacter</taxon>
    </lineage>
</organism>
<accession>A0A1I2K853</accession>
<evidence type="ECO:0000313" key="2">
    <source>
        <dbReference type="Proteomes" id="UP000199513"/>
    </source>
</evidence>
<proteinExistence type="predicted"/>
<reference evidence="1 2" key="1">
    <citation type="submission" date="2016-10" db="EMBL/GenBank/DDBJ databases">
        <authorList>
            <person name="de Groot N.N."/>
        </authorList>
    </citation>
    <scope>NUCLEOTIDE SEQUENCE [LARGE SCALE GENOMIC DNA]</scope>
    <source>
        <strain>GEY</strain>
        <strain evidence="2">DSM 9560</strain>
    </source>
</reference>
<keyword evidence="2" id="KW-1185">Reference proteome</keyword>